<dbReference type="InterPro" id="IPR050863">
    <property type="entry name" value="CenT-Element_Derived"/>
</dbReference>
<keyword evidence="5" id="KW-1185">Reference proteome</keyword>
<dbReference type="AlphaFoldDB" id="B8M8K8"/>
<dbReference type="PhylomeDB" id="B8M8K8"/>
<dbReference type="InterPro" id="IPR004875">
    <property type="entry name" value="DDE_SF_endonuclease_dom"/>
</dbReference>
<dbReference type="GeneID" id="8100586"/>
<proteinExistence type="predicted"/>
<evidence type="ECO:0000313" key="5">
    <source>
        <dbReference type="Proteomes" id="UP000001745"/>
    </source>
</evidence>
<dbReference type="Pfam" id="PF03184">
    <property type="entry name" value="DDE_1"/>
    <property type="match status" value="1"/>
</dbReference>
<feature type="region of interest" description="Disordered" evidence="2">
    <location>
        <begin position="398"/>
        <end position="424"/>
    </location>
</feature>
<gene>
    <name evidence="4" type="ORF">TSTA_037410</name>
</gene>
<reference evidence="5" key="1">
    <citation type="journal article" date="2015" name="Genome Announc.">
        <title>Genome sequence of the AIDS-associated pathogen Penicillium marneffei (ATCC18224) and its near taxonomic relative Talaromyces stipitatus (ATCC10500).</title>
        <authorList>
            <person name="Nierman W.C."/>
            <person name="Fedorova-Abrams N.D."/>
            <person name="Andrianopoulos A."/>
        </authorList>
    </citation>
    <scope>NUCLEOTIDE SEQUENCE [LARGE SCALE GENOMIC DNA]</scope>
    <source>
        <strain evidence="5">ATCC 10500 / CBS 375.48 / QM 6759 / NRRL 1006</strain>
    </source>
</reference>
<feature type="compositionally biased region" description="Basic and acidic residues" evidence="2">
    <location>
        <begin position="1"/>
        <end position="29"/>
    </location>
</feature>
<feature type="region of interest" description="Disordered" evidence="2">
    <location>
        <begin position="1"/>
        <end position="71"/>
    </location>
</feature>
<keyword evidence="1" id="KW-0238">DNA-binding</keyword>
<organism evidence="4 5">
    <name type="scientific">Talaromyces stipitatus (strain ATCC 10500 / CBS 375.48 / QM 6759 / NRRL 1006)</name>
    <name type="common">Penicillium stipitatum</name>
    <dbReference type="NCBI Taxonomy" id="441959"/>
    <lineage>
        <taxon>Eukaryota</taxon>
        <taxon>Fungi</taxon>
        <taxon>Dikarya</taxon>
        <taxon>Ascomycota</taxon>
        <taxon>Pezizomycotina</taxon>
        <taxon>Eurotiomycetes</taxon>
        <taxon>Eurotiomycetidae</taxon>
        <taxon>Eurotiales</taxon>
        <taxon>Trichocomaceae</taxon>
        <taxon>Talaromyces</taxon>
        <taxon>Talaromyces sect. Talaromyces</taxon>
    </lineage>
</organism>
<evidence type="ECO:0000259" key="3">
    <source>
        <dbReference type="PROSITE" id="PS51253"/>
    </source>
</evidence>
<dbReference type="HOGENOM" id="CLU_013929_4_0_1"/>
<evidence type="ECO:0000256" key="1">
    <source>
        <dbReference type="ARBA" id="ARBA00023125"/>
    </source>
</evidence>
<dbReference type="GO" id="GO:0005634">
    <property type="term" value="C:nucleus"/>
    <property type="evidence" value="ECO:0007669"/>
    <property type="project" value="TreeGrafter"/>
</dbReference>
<protein>
    <submittedName>
        <fullName evidence="4">Pogo transposable element, putative</fullName>
    </submittedName>
</protein>
<feature type="domain" description="HTH CENPB-type" evidence="3">
    <location>
        <begin position="61"/>
        <end position="134"/>
    </location>
</feature>
<dbReference type="Proteomes" id="UP000001745">
    <property type="component" value="Unassembled WGS sequence"/>
</dbReference>
<dbReference type="InterPro" id="IPR006600">
    <property type="entry name" value="HTH_CenpB_DNA-bd_dom"/>
</dbReference>
<accession>B8M8K8</accession>
<dbReference type="PANTHER" id="PTHR19303">
    <property type="entry name" value="TRANSPOSON"/>
    <property type="match status" value="1"/>
</dbReference>
<dbReference type="PANTHER" id="PTHR19303:SF74">
    <property type="entry name" value="POGO TRANSPOSABLE ELEMENT WITH KRAB DOMAIN"/>
    <property type="match status" value="1"/>
</dbReference>
<dbReference type="GO" id="GO:0003677">
    <property type="term" value="F:DNA binding"/>
    <property type="evidence" value="ECO:0007669"/>
    <property type="project" value="UniProtKB-KW"/>
</dbReference>
<dbReference type="Gene3D" id="3.30.420.10">
    <property type="entry name" value="Ribonuclease H-like superfamily/Ribonuclease H"/>
    <property type="match status" value="1"/>
</dbReference>
<dbReference type="OrthoDB" id="4207519at2759"/>
<name>B8M8K8_TALSN</name>
<sequence>MAPTRSKENRKKSIEQEGLKENAIRDLKSSKIQSGREAARVYGLPPSSLQERLNGRRPLAESNATKRKLTPTEEETLIKRVLSLTKRGYPPRPIFIENWANLLLANRGSNGPIEPVGINWKLTFINRHPEVKSVYSRGFHYQRAKCEDPKVIRPWFELVRSTIAEYGIDSSDIYNFDETGFAMGLIKSAKVIIGAETTNKEAFVLQPGKREWVTAIEAVNSTGWHLPPYIIFKGKHKRMAWFEDDPTVRFQCSDNGWTTDKITLDWLQKHFIPLTRTRTVGRYRLLILDGHGSHSTPEFDATCIENDIISLCMPAHTSHLCQPLDVSIFSPLKKSYYKHVEYRTRLGFSHIDKLDFLEAFLRARTEAYKITSIQNGFAATGLIPLNPERVLEKLNVQLKTPTPPGSSHGTSQSQSSCFQAPSNPHELKQHSITVKKRLDPVFSSPSNLTLVKLNQVYKSCEIAWHNATLLAQENMELRTAIQKEDQKHKRTKKVIREEASLIRGEAQSLIDESNAANQLAAGLAGVEDGLPRRRAPPTCIRGCVGLIHPHVGIWTPGYTSLQITVLLNCLVNTHPFMEHDWQEVTAQCTLDPRTRAGSARLAMSQRRFIG</sequence>
<feature type="compositionally biased region" description="Low complexity" evidence="2">
    <location>
        <begin position="405"/>
        <end position="416"/>
    </location>
</feature>
<dbReference type="SUPFAM" id="SSF46689">
    <property type="entry name" value="Homeodomain-like"/>
    <property type="match status" value="1"/>
</dbReference>
<dbReference type="InParanoid" id="B8M8K8"/>
<dbReference type="RefSeq" id="XP_002480955.1">
    <property type="nucleotide sequence ID" value="XM_002480910.1"/>
</dbReference>
<evidence type="ECO:0000313" key="4">
    <source>
        <dbReference type="EMBL" id="EED20521.1"/>
    </source>
</evidence>
<dbReference type="eggNOG" id="KOG3105">
    <property type="taxonomic scope" value="Eukaryota"/>
</dbReference>
<dbReference type="InterPro" id="IPR009057">
    <property type="entry name" value="Homeodomain-like_sf"/>
</dbReference>
<dbReference type="EMBL" id="EQ962654">
    <property type="protein sequence ID" value="EED20521.1"/>
    <property type="molecule type" value="Genomic_DNA"/>
</dbReference>
<dbReference type="VEuPathDB" id="FungiDB:TSTA_037410"/>
<dbReference type="PROSITE" id="PS51253">
    <property type="entry name" value="HTH_CENPB"/>
    <property type="match status" value="1"/>
</dbReference>
<evidence type="ECO:0000256" key="2">
    <source>
        <dbReference type="SAM" id="MobiDB-lite"/>
    </source>
</evidence>
<dbReference type="InterPro" id="IPR036397">
    <property type="entry name" value="RNaseH_sf"/>
</dbReference>